<dbReference type="SUPFAM" id="SSF53150">
    <property type="entry name" value="DNA repair protein MutS, domain II"/>
    <property type="match status" value="1"/>
</dbReference>
<dbReference type="InterPro" id="IPR036678">
    <property type="entry name" value="MutS_con_dom_sf"/>
</dbReference>
<keyword evidence="3 9" id="KW-0547">Nucleotide-binding</keyword>
<evidence type="ECO:0000256" key="8">
    <source>
        <dbReference type="ARBA" id="ARBA00024647"/>
    </source>
</evidence>
<dbReference type="Gene3D" id="3.40.50.300">
    <property type="entry name" value="P-loop containing nucleotide triphosphate hydrolases"/>
    <property type="match status" value="1"/>
</dbReference>
<evidence type="ECO:0000256" key="3">
    <source>
        <dbReference type="ARBA" id="ARBA00022741"/>
    </source>
</evidence>
<keyword evidence="7 9" id="KW-0234">DNA repair</keyword>
<dbReference type="Pfam" id="PF05190">
    <property type="entry name" value="MutS_IV"/>
    <property type="match status" value="1"/>
</dbReference>
<dbReference type="CDD" id="cd03284">
    <property type="entry name" value="ABC_MutS1"/>
    <property type="match status" value="1"/>
</dbReference>
<keyword evidence="4 9" id="KW-0227">DNA damage</keyword>
<evidence type="ECO:0000256" key="5">
    <source>
        <dbReference type="ARBA" id="ARBA00022840"/>
    </source>
</evidence>
<keyword evidence="6 9" id="KW-0238">DNA-binding</keyword>
<protein>
    <recommendedName>
        <fullName evidence="2 9">DNA mismatch repair protein MutS</fullName>
    </recommendedName>
</protein>
<dbReference type="SUPFAM" id="SSF48334">
    <property type="entry name" value="DNA repair protein MutS, domain III"/>
    <property type="match status" value="1"/>
</dbReference>
<gene>
    <name evidence="9 12" type="primary">mutS</name>
    <name evidence="12" type="ORF">IWA51_04800</name>
</gene>
<dbReference type="HAMAP" id="MF_00096">
    <property type="entry name" value="MutS"/>
    <property type="match status" value="1"/>
</dbReference>
<proteinExistence type="inferred from homology"/>
<dbReference type="InterPro" id="IPR007860">
    <property type="entry name" value="DNA_mmatch_repair_MutS_con_dom"/>
</dbReference>
<feature type="domain" description="DNA mismatch repair proteins mutS family" evidence="11">
    <location>
        <begin position="689"/>
        <end position="705"/>
    </location>
</feature>
<dbReference type="NCBIfam" id="NF003810">
    <property type="entry name" value="PRK05399.1"/>
    <property type="match status" value="1"/>
</dbReference>
<dbReference type="InterPro" id="IPR000432">
    <property type="entry name" value="DNA_mismatch_repair_MutS_C"/>
</dbReference>
<dbReference type="NCBIfam" id="TIGR01070">
    <property type="entry name" value="mutS1"/>
    <property type="match status" value="1"/>
</dbReference>
<dbReference type="Pfam" id="PF01624">
    <property type="entry name" value="MutS_I"/>
    <property type="match status" value="1"/>
</dbReference>
<dbReference type="GO" id="GO:0030983">
    <property type="term" value="F:mismatched DNA binding"/>
    <property type="evidence" value="ECO:0007669"/>
    <property type="project" value="InterPro"/>
</dbReference>
<dbReference type="Gene3D" id="1.10.1420.10">
    <property type="match status" value="2"/>
</dbReference>
<organism evidence="12 13">
    <name type="scientific">Treponema peruense</name>
    <dbReference type="NCBI Taxonomy" id="2787628"/>
    <lineage>
        <taxon>Bacteria</taxon>
        <taxon>Pseudomonadati</taxon>
        <taxon>Spirochaetota</taxon>
        <taxon>Spirochaetia</taxon>
        <taxon>Spirochaetales</taxon>
        <taxon>Treponemataceae</taxon>
        <taxon>Treponema</taxon>
    </lineage>
</organism>
<keyword evidence="5 9" id="KW-0067">ATP-binding</keyword>
<dbReference type="InterPro" id="IPR027417">
    <property type="entry name" value="P-loop_NTPase"/>
</dbReference>
<keyword evidence="13" id="KW-1185">Reference proteome</keyword>
<accession>A0A7T3RF12</accession>
<dbReference type="PANTHER" id="PTHR11361">
    <property type="entry name" value="DNA MISMATCH REPAIR PROTEIN MUTS FAMILY MEMBER"/>
    <property type="match status" value="1"/>
</dbReference>
<reference evidence="12 13" key="1">
    <citation type="submission" date="2020-11" db="EMBL/GenBank/DDBJ databases">
        <title>Treponema Peruensis nv. sp., first commensal Treponema isolated from human feces.</title>
        <authorList>
            <person name="Belkhou C."/>
            <person name="Raes J."/>
        </authorList>
    </citation>
    <scope>NUCLEOTIDE SEQUENCE [LARGE SCALE GENOMIC DNA]</scope>
    <source>
        <strain evidence="12 13">RCC2812</strain>
    </source>
</reference>
<evidence type="ECO:0000256" key="1">
    <source>
        <dbReference type="ARBA" id="ARBA00006271"/>
    </source>
</evidence>
<dbReference type="InterPro" id="IPR007861">
    <property type="entry name" value="DNA_mismatch_repair_MutS_clamp"/>
</dbReference>
<dbReference type="RefSeq" id="WP_198443428.1">
    <property type="nucleotide sequence ID" value="NZ_CBCSHE010000004.1"/>
</dbReference>
<name>A0A7T3RF12_9SPIR</name>
<evidence type="ECO:0000256" key="10">
    <source>
        <dbReference type="RuleBase" id="RU003756"/>
    </source>
</evidence>
<dbReference type="InterPro" id="IPR036187">
    <property type="entry name" value="DNA_mismatch_repair_MutS_sf"/>
</dbReference>
<dbReference type="AlphaFoldDB" id="A0A7T3RF12"/>
<dbReference type="FunFam" id="3.40.50.300:FF:000870">
    <property type="entry name" value="MutS protein homolog 4"/>
    <property type="match status" value="1"/>
</dbReference>
<evidence type="ECO:0000256" key="6">
    <source>
        <dbReference type="ARBA" id="ARBA00023125"/>
    </source>
</evidence>
<dbReference type="PROSITE" id="PS00486">
    <property type="entry name" value="DNA_MISMATCH_REPAIR_2"/>
    <property type="match status" value="1"/>
</dbReference>
<sequence length="868" mass="96580">MNEETPLLAQYQRLKNEHPGEVLFFRVGDFYEMFNDDAVEVSKLLNLTLTHRSVNPMCGVPFHAAKIYIARLLRLGRKVAIAEQIGEIAKGKGLTERKVIEIITPGTAVESEYLDGGVNNFLASAFITGNKAGFSYIDVTTGEFRATSFPVSSMAENLSKELGRCSPRELILPDSLRDNQSVSQCLSLLTNVSVSWYPDWNFNLENCRRRLLKQFCTASLRSFSLGDEAPEIPPAGFLLDYVEKTTNTLSPHIKSISVYSDCQYVIIDDSSRRNLEITNNLRDGSSKFTLLECLDNCRTAMGSRMLREWLVFPLKDIASIESRQNHVESFVKDNQFLRKIREKLDGILDVERLAARIAMDKAHAKDLQALRKSLELWLEARKELDGRNFSMTDTDSAKSIIDLIANSILDDPCTLLNEGGIIRAGWSEELDHWRDVRDNFNRILSGYLDEEKTATGIQGLKIRSNSNLGYYIEVSSGKLDKVPEHFILRRNLVNGARYTTQKLQELEESLNESGTKIIELEKQLFLEVRNGLKKYVPYLQRTSGEIAYADVASSFAEAAVMYNWVRPSLEENGCFDVKAGRHPVVERHLPGGEFVPNDLTLSTEDDSRTFALITGPNMAGKSTFLRQNALISLLAQTGSCVPASSARLGIVDRIFCRVGASDNLAKGESTFLVEMTETARILNSATEKSLVIMDEVGRGTSTEDGLSIAWAVSEYLLDRIKCKTLFATHYHELTRMSHPSLKNLCMSVSENGSDIVFLRKVADGSSENSYGIHVAKLAGLPETVIKRAEVILNKIQSDADGKPVLPQISGSGNEVESECCRSSEAASLSLFSDEEMVLDEILSADVDNMTPLAALSAVSRWKKSLSGR</sequence>
<dbReference type="Gene3D" id="3.30.420.110">
    <property type="entry name" value="MutS, connector domain"/>
    <property type="match status" value="1"/>
</dbReference>
<dbReference type="GO" id="GO:0140664">
    <property type="term" value="F:ATP-dependent DNA damage sensor activity"/>
    <property type="evidence" value="ECO:0007669"/>
    <property type="project" value="InterPro"/>
</dbReference>
<dbReference type="InterPro" id="IPR017261">
    <property type="entry name" value="DNA_mismatch_repair_MutS/MSH"/>
</dbReference>
<evidence type="ECO:0000256" key="7">
    <source>
        <dbReference type="ARBA" id="ARBA00023204"/>
    </source>
</evidence>
<dbReference type="Gene3D" id="3.40.1170.10">
    <property type="entry name" value="DNA repair protein MutS, domain I"/>
    <property type="match status" value="1"/>
</dbReference>
<comment type="function">
    <text evidence="8 9">This protein is involved in the repair of mismatches in DNA. It is possible that it carries out the mismatch recognition step. This protein has a weak ATPase activity.</text>
</comment>
<dbReference type="KEGG" id="tper:IWA51_04800"/>
<dbReference type="InterPro" id="IPR016151">
    <property type="entry name" value="DNA_mismatch_repair_MutS_N"/>
</dbReference>
<evidence type="ECO:0000256" key="4">
    <source>
        <dbReference type="ARBA" id="ARBA00022763"/>
    </source>
</evidence>
<dbReference type="SMART" id="SM00534">
    <property type="entry name" value="MUTSac"/>
    <property type="match status" value="1"/>
</dbReference>
<dbReference type="GO" id="GO:0005829">
    <property type="term" value="C:cytosol"/>
    <property type="evidence" value="ECO:0007669"/>
    <property type="project" value="TreeGrafter"/>
</dbReference>
<dbReference type="EMBL" id="CP064936">
    <property type="protein sequence ID" value="QQA01919.1"/>
    <property type="molecule type" value="Genomic_DNA"/>
</dbReference>
<evidence type="ECO:0000256" key="9">
    <source>
        <dbReference type="HAMAP-Rule" id="MF_00096"/>
    </source>
</evidence>
<evidence type="ECO:0000256" key="2">
    <source>
        <dbReference type="ARBA" id="ARBA00021982"/>
    </source>
</evidence>
<dbReference type="GO" id="GO:0006298">
    <property type="term" value="P:mismatch repair"/>
    <property type="evidence" value="ECO:0007669"/>
    <property type="project" value="UniProtKB-UniRule"/>
</dbReference>
<evidence type="ECO:0000313" key="12">
    <source>
        <dbReference type="EMBL" id="QQA01919.1"/>
    </source>
</evidence>
<dbReference type="InterPro" id="IPR007696">
    <property type="entry name" value="DNA_mismatch_repair_MutS_core"/>
</dbReference>
<dbReference type="Proteomes" id="UP000595224">
    <property type="component" value="Chromosome"/>
</dbReference>
<evidence type="ECO:0000259" key="11">
    <source>
        <dbReference type="PROSITE" id="PS00486"/>
    </source>
</evidence>
<dbReference type="SUPFAM" id="SSF55271">
    <property type="entry name" value="DNA repair protein MutS, domain I"/>
    <property type="match status" value="1"/>
</dbReference>
<feature type="binding site" evidence="9">
    <location>
        <begin position="615"/>
        <end position="622"/>
    </location>
    <ligand>
        <name>ATP</name>
        <dbReference type="ChEBI" id="CHEBI:30616"/>
    </ligand>
</feature>
<dbReference type="SMART" id="SM00533">
    <property type="entry name" value="MUTSd"/>
    <property type="match status" value="1"/>
</dbReference>
<dbReference type="PIRSF" id="PIRSF037677">
    <property type="entry name" value="DNA_mis_repair_Msh6"/>
    <property type="match status" value="1"/>
</dbReference>
<dbReference type="InterPro" id="IPR005748">
    <property type="entry name" value="DNA_mismatch_repair_MutS"/>
</dbReference>
<comment type="similarity">
    <text evidence="1 9 10">Belongs to the DNA mismatch repair MutS family.</text>
</comment>
<evidence type="ECO:0000313" key="13">
    <source>
        <dbReference type="Proteomes" id="UP000595224"/>
    </source>
</evidence>
<dbReference type="GO" id="GO:0003684">
    <property type="term" value="F:damaged DNA binding"/>
    <property type="evidence" value="ECO:0007669"/>
    <property type="project" value="UniProtKB-UniRule"/>
</dbReference>
<dbReference type="InterPro" id="IPR045076">
    <property type="entry name" value="MutS"/>
</dbReference>
<dbReference type="PANTHER" id="PTHR11361:SF34">
    <property type="entry name" value="DNA MISMATCH REPAIR PROTEIN MSH1, MITOCHONDRIAL"/>
    <property type="match status" value="1"/>
</dbReference>
<dbReference type="Pfam" id="PF05188">
    <property type="entry name" value="MutS_II"/>
    <property type="match status" value="1"/>
</dbReference>
<dbReference type="SUPFAM" id="SSF52540">
    <property type="entry name" value="P-loop containing nucleoside triphosphate hydrolases"/>
    <property type="match status" value="1"/>
</dbReference>
<dbReference type="Pfam" id="PF05192">
    <property type="entry name" value="MutS_III"/>
    <property type="match status" value="1"/>
</dbReference>
<dbReference type="InterPro" id="IPR007695">
    <property type="entry name" value="DNA_mismatch_repair_MutS-lik_N"/>
</dbReference>
<dbReference type="GO" id="GO:0005524">
    <property type="term" value="F:ATP binding"/>
    <property type="evidence" value="ECO:0007669"/>
    <property type="project" value="UniProtKB-UniRule"/>
</dbReference>
<dbReference type="Pfam" id="PF00488">
    <property type="entry name" value="MutS_V"/>
    <property type="match status" value="1"/>
</dbReference>